<dbReference type="InterPro" id="IPR007627">
    <property type="entry name" value="RNA_pol_sigma70_r2"/>
</dbReference>
<dbReference type="GO" id="GO:0006352">
    <property type="term" value="P:DNA-templated transcription initiation"/>
    <property type="evidence" value="ECO:0007669"/>
    <property type="project" value="InterPro"/>
</dbReference>
<evidence type="ECO:0000256" key="1">
    <source>
        <dbReference type="ARBA" id="ARBA00010641"/>
    </source>
</evidence>
<dbReference type="Gene3D" id="1.10.1740.10">
    <property type="match status" value="1"/>
</dbReference>
<gene>
    <name evidence="7" type="ORF">FXF47_06785</name>
</gene>
<evidence type="ECO:0000313" key="7">
    <source>
        <dbReference type="EMBL" id="TYB30885.1"/>
    </source>
</evidence>
<dbReference type="Pfam" id="PF08281">
    <property type="entry name" value="Sigma70_r4_2"/>
    <property type="match status" value="1"/>
</dbReference>
<dbReference type="InterPro" id="IPR014284">
    <property type="entry name" value="RNA_pol_sigma-70_dom"/>
</dbReference>
<dbReference type="InterPro" id="IPR013325">
    <property type="entry name" value="RNA_pol_sigma_r2"/>
</dbReference>
<evidence type="ECO:0000259" key="5">
    <source>
        <dbReference type="Pfam" id="PF04542"/>
    </source>
</evidence>
<dbReference type="SUPFAM" id="SSF88946">
    <property type="entry name" value="Sigma2 domain of RNA polymerase sigma factors"/>
    <property type="match status" value="1"/>
</dbReference>
<dbReference type="Pfam" id="PF04542">
    <property type="entry name" value="Sigma70_r2"/>
    <property type="match status" value="1"/>
</dbReference>
<dbReference type="AlphaFoldDB" id="A0A5D0MG59"/>
<proteinExistence type="inferred from homology"/>
<dbReference type="InterPro" id="IPR036388">
    <property type="entry name" value="WH-like_DNA-bd_sf"/>
</dbReference>
<dbReference type="NCBIfam" id="TIGR02937">
    <property type="entry name" value="sigma70-ECF"/>
    <property type="match status" value="1"/>
</dbReference>
<dbReference type="SUPFAM" id="SSF88659">
    <property type="entry name" value="Sigma3 and sigma4 domains of RNA polymerase sigma factors"/>
    <property type="match status" value="1"/>
</dbReference>
<comment type="caution">
    <text evidence="7">The sequence shown here is derived from an EMBL/GenBank/DDBJ whole genome shotgun (WGS) entry which is preliminary data.</text>
</comment>
<organism evidence="7 8">
    <name type="scientific">Candidatus Mcinerneyibacterium aminivorans</name>
    <dbReference type="NCBI Taxonomy" id="2703815"/>
    <lineage>
        <taxon>Bacteria</taxon>
        <taxon>Candidatus Macinerneyibacteriota</taxon>
        <taxon>Candidatus Mcinerneyibacteria</taxon>
        <taxon>Candidatus Mcinerneyibacteriales</taxon>
        <taxon>Candidatus Mcinerneyibacteriaceae</taxon>
        <taxon>Candidatus Mcinerneyibacterium</taxon>
    </lineage>
</organism>
<accession>A0A5D0MG59</accession>
<evidence type="ECO:0000313" key="8">
    <source>
        <dbReference type="Proteomes" id="UP000324143"/>
    </source>
</evidence>
<dbReference type="GO" id="GO:0016987">
    <property type="term" value="F:sigma factor activity"/>
    <property type="evidence" value="ECO:0007669"/>
    <property type="project" value="UniProtKB-KW"/>
</dbReference>
<evidence type="ECO:0000256" key="2">
    <source>
        <dbReference type="ARBA" id="ARBA00023015"/>
    </source>
</evidence>
<evidence type="ECO:0000256" key="3">
    <source>
        <dbReference type="ARBA" id="ARBA00023082"/>
    </source>
</evidence>
<dbReference type="CDD" id="cd06171">
    <property type="entry name" value="Sigma70_r4"/>
    <property type="match status" value="1"/>
</dbReference>
<dbReference type="PANTHER" id="PTHR43133:SF46">
    <property type="entry name" value="RNA POLYMERASE SIGMA-70 FACTOR ECF SUBFAMILY"/>
    <property type="match status" value="1"/>
</dbReference>
<keyword evidence="8" id="KW-1185">Reference proteome</keyword>
<dbReference type="InterPro" id="IPR013249">
    <property type="entry name" value="RNA_pol_sigma70_r4_t2"/>
</dbReference>
<evidence type="ECO:0000256" key="4">
    <source>
        <dbReference type="ARBA" id="ARBA00023163"/>
    </source>
</evidence>
<dbReference type="InterPro" id="IPR039425">
    <property type="entry name" value="RNA_pol_sigma-70-like"/>
</dbReference>
<dbReference type="Proteomes" id="UP000324143">
    <property type="component" value="Unassembled WGS sequence"/>
</dbReference>
<keyword evidence="2" id="KW-0805">Transcription regulation</keyword>
<evidence type="ECO:0000259" key="6">
    <source>
        <dbReference type="Pfam" id="PF08281"/>
    </source>
</evidence>
<dbReference type="InterPro" id="IPR013324">
    <property type="entry name" value="RNA_pol_sigma_r3/r4-like"/>
</dbReference>
<dbReference type="PANTHER" id="PTHR43133">
    <property type="entry name" value="RNA POLYMERASE ECF-TYPE SIGMA FACTO"/>
    <property type="match status" value="1"/>
</dbReference>
<dbReference type="Gene3D" id="1.10.10.10">
    <property type="entry name" value="Winged helix-like DNA-binding domain superfamily/Winged helix DNA-binding domain"/>
    <property type="match status" value="1"/>
</dbReference>
<protein>
    <submittedName>
        <fullName evidence="7">RNA polymerase sigma factor</fullName>
    </submittedName>
</protein>
<sequence>MLDIEKIYDRYFDEIFNYILKRVLNVALAEDLAGVVFMKVVDKIDTYDPDKASVRTWIYSITNNELIDYYRRKRIKKPYDDLKPFLKDEDVLKEIQKKQDKLQKNKLYKDILAILDKKLSMEERDIIIMHYIEGMKYKEISEIKDLNENTLRSKAHRALKKVKNLIDLEKRGLK</sequence>
<dbReference type="EMBL" id="VSIX01000065">
    <property type="protein sequence ID" value="TYB30885.1"/>
    <property type="molecule type" value="Genomic_DNA"/>
</dbReference>
<feature type="domain" description="RNA polymerase sigma factor 70 region 4 type 2" evidence="6">
    <location>
        <begin position="118"/>
        <end position="161"/>
    </location>
</feature>
<name>A0A5D0MG59_9BACT</name>
<reference evidence="7" key="1">
    <citation type="submission" date="2019-08" db="EMBL/GenBank/DDBJ databases">
        <title>Genomic characterization of a novel candidate phylum (ARYD3) from a high temperature, high salinity tertiary oil reservoir in north central Oklahoma, USA.</title>
        <authorList>
            <person name="Youssef N.H."/>
            <person name="Yadav A."/>
            <person name="Elshahed M.S."/>
        </authorList>
    </citation>
    <scope>NUCLEOTIDE SEQUENCE [LARGE SCALE GENOMIC DNA]</scope>
    <source>
        <strain evidence="7">ARYD3</strain>
    </source>
</reference>
<comment type="similarity">
    <text evidence="1">Belongs to the sigma-70 factor family. ECF subfamily.</text>
</comment>
<feature type="domain" description="RNA polymerase sigma-70 region 2" evidence="5">
    <location>
        <begin position="7"/>
        <end position="74"/>
    </location>
</feature>
<dbReference type="GO" id="GO:0003677">
    <property type="term" value="F:DNA binding"/>
    <property type="evidence" value="ECO:0007669"/>
    <property type="project" value="InterPro"/>
</dbReference>
<keyword evidence="4" id="KW-0804">Transcription</keyword>
<keyword evidence="3" id="KW-0731">Sigma factor</keyword>